<dbReference type="EMBL" id="FODJ01000001">
    <property type="protein sequence ID" value="SEN70791.1"/>
    <property type="molecule type" value="Genomic_DNA"/>
</dbReference>
<dbReference type="STRING" id="872970.SAMN04488134_101691"/>
<dbReference type="Pfam" id="PF18952">
    <property type="entry name" value="DUF5696"/>
    <property type="match status" value="1"/>
</dbReference>
<accession>A0A1H8IQZ4</accession>
<reference evidence="1 2" key="1">
    <citation type="submission" date="2016-10" db="EMBL/GenBank/DDBJ databases">
        <authorList>
            <person name="de Groot N.N."/>
        </authorList>
    </citation>
    <scope>NUCLEOTIDE SEQUENCE [LARGE SCALE GENOMIC DNA]</scope>
    <source>
        <strain evidence="1 2">CGMCC 1.10434</strain>
    </source>
</reference>
<dbReference type="RefSeq" id="WP_091494822.1">
    <property type="nucleotide sequence ID" value="NZ_FODJ01000001.1"/>
</dbReference>
<dbReference type="AlphaFoldDB" id="A0A1H8IQZ4"/>
<protein>
    <recommendedName>
        <fullName evidence="3">Glycosyl hydrolases related to GH101 family, GHL1-GHL3</fullName>
    </recommendedName>
</protein>
<name>A0A1H8IQZ4_9BACI</name>
<evidence type="ECO:0000313" key="2">
    <source>
        <dbReference type="Proteomes" id="UP000199300"/>
    </source>
</evidence>
<evidence type="ECO:0000313" key="1">
    <source>
        <dbReference type="EMBL" id="SEN70791.1"/>
    </source>
</evidence>
<evidence type="ECO:0008006" key="3">
    <source>
        <dbReference type="Google" id="ProtNLM"/>
    </source>
</evidence>
<gene>
    <name evidence="1" type="ORF">SAMN04488134_101691</name>
</gene>
<dbReference type="Proteomes" id="UP000199300">
    <property type="component" value="Unassembled WGS sequence"/>
</dbReference>
<organism evidence="1 2">
    <name type="scientific">Amphibacillus marinus</name>
    <dbReference type="NCBI Taxonomy" id="872970"/>
    <lineage>
        <taxon>Bacteria</taxon>
        <taxon>Bacillati</taxon>
        <taxon>Bacillota</taxon>
        <taxon>Bacilli</taxon>
        <taxon>Bacillales</taxon>
        <taxon>Bacillaceae</taxon>
        <taxon>Amphibacillus</taxon>
    </lineage>
</organism>
<keyword evidence="2" id="KW-1185">Reference proteome</keyword>
<dbReference type="InterPro" id="IPR043751">
    <property type="entry name" value="DUF5696"/>
</dbReference>
<proteinExistence type="predicted"/>
<sequence>MKSVFKCITLITIILSVLLLSNHLDLQLEVNAIEQKDIYDQFREEGKEVVAENEQIILALNNQDFSIAIYHKEDQTIWLSNPLNHEEDEIATGVSRDRLASQLSITYYNRAAQEQTMNSYTDSTLLDQVTVEQVDQGVKVIYTIGEEVSGFLIPDVISANRFETFLNQMDADAQRQVRDIYREDLEEELYYLRSGTAVFIQEDAEQFFADAGYTLDDFIQDNEENAVEGAGGAVFTIPVVYQIEGDTFTASIPVEEIIAHDLYTLTSINLLEYFGTASLADDGYLFVPDGSGALIDLNNGKTAATRYISSVYGYDETLTSQLTTNRDKDLSIRLPIFGLKKQEQAFVAVIEDGETYASVVADVSGKTDSFNKVHTQFSYLPTGRSSLDEMTGSGVLQLFQQEPYQGQFSIRYHFLAGDDADYSGMANTYRHYLEETGVFQELQERTTLPFYLGLTGAIDKHKSFFGIPYQGVETITSYQEALAIIEQLQADQIADVRVKYAGWFNGGINHASPNRIRLVNGMESEVKLAEFATKLRELEVKSYFDVDFGYVYQDNWFDGFSSSSQATRYFDNSLITLLEQDLASGNMSRETATNPPKFILNASHYNEVVDKFMKALPNEVIDHLSMRTITSTVSADFSRRNFVDRQASLTHTKDALAKLVNNDFALLGQNANAYAFNYVQDILEVPMSSNQYMILDEAIPFYQMVLSGYIDYAGQPLNLADNYQHELLKTIETNAGLYVEWIYAPDHVLKETAYQDLYAVHYLNWYDRMVELYHELNSQLKPIQGQAIVKHEIIANDVNRVTYQNGAKVIVNYQNKPFQYNETLIEAHDFVVEEGR</sequence>